<evidence type="ECO:0000313" key="2">
    <source>
        <dbReference type="EMBL" id="TDR34327.1"/>
    </source>
</evidence>
<dbReference type="Proteomes" id="UP000294958">
    <property type="component" value="Unassembled WGS sequence"/>
</dbReference>
<dbReference type="PROSITE" id="PS51257">
    <property type="entry name" value="PROKAR_LIPOPROTEIN"/>
    <property type="match status" value="1"/>
</dbReference>
<evidence type="ECO:0008006" key="4">
    <source>
        <dbReference type="Google" id="ProtNLM"/>
    </source>
</evidence>
<sequence length="98" mass="10385">MKTAIIAALALAWSSAFAVACDTYTSAEKPPGARVLTDEGFTFFIKEGQTTTHYETGSAGTGTGIRIGFPDDGSEPVEISQSDGEFWVGPEKFIEACE</sequence>
<feature type="chain" id="PRO_5020831012" description="Membrane-bound lysozyme inhibitor of c-type lysozyme MliC" evidence="1">
    <location>
        <begin position="21"/>
        <end position="98"/>
    </location>
</feature>
<name>A0A4R6YE37_9HYPH</name>
<comment type="caution">
    <text evidence="2">The sequence shown here is derived from an EMBL/GenBank/DDBJ whole genome shotgun (WGS) entry which is preliminary data.</text>
</comment>
<dbReference type="RefSeq" id="WP_133675469.1">
    <property type="nucleotide sequence ID" value="NZ_SNZF01000015.1"/>
</dbReference>
<evidence type="ECO:0000256" key="1">
    <source>
        <dbReference type="SAM" id="SignalP"/>
    </source>
</evidence>
<reference evidence="2 3" key="1">
    <citation type="submission" date="2019-03" db="EMBL/GenBank/DDBJ databases">
        <title>Genomic Encyclopedia of Type Strains, Phase IV (KMG-IV): sequencing the most valuable type-strain genomes for metagenomic binning, comparative biology and taxonomic classification.</title>
        <authorList>
            <person name="Goeker M."/>
        </authorList>
    </citation>
    <scope>NUCLEOTIDE SEQUENCE [LARGE SCALE GENOMIC DNA]</scope>
    <source>
        <strain evidence="2 3">DSM 11603</strain>
    </source>
</reference>
<proteinExistence type="predicted"/>
<organism evidence="2 3">
    <name type="scientific">Aquamicrobium defluvii</name>
    <dbReference type="NCBI Taxonomy" id="69279"/>
    <lineage>
        <taxon>Bacteria</taxon>
        <taxon>Pseudomonadati</taxon>
        <taxon>Pseudomonadota</taxon>
        <taxon>Alphaproteobacteria</taxon>
        <taxon>Hyphomicrobiales</taxon>
        <taxon>Phyllobacteriaceae</taxon>
        <taxon>Aquamicrobium</taxon>
    </lineage>
</organism>
<dbReference type="EMBL" id="SNZF01000015">
    <property type="protein sequence ID" value="TDR34327.1"/>
    <property type="molecule type" value="Genomic_DNA"/>
</dbReference>
<keyword evidence="3" id="KW-1185">Reference proteome</keyword>
<gene>
    <name evidence="2" type="ORF">DES43_11597</name>
</gene>
<protein>
    <recommendedName>
        <fullName evidence="4">Membrane-bound lysozyme inhibitor of c-type lysozyme MliC</fullName>
    </recommendedName>
</protein>
<dbReference type="AlphaFoldDB" id="A0A4R6YE37"/>
<keyword evidence="1" id="KW-0732">Signal</keyword>
<accession>A0A4R6YE37</accession>
<evidence type="ECO:0000313" key="3">
    <source>
        <dbReference type="Proteomes" id="UP000294958"/>
    </source>
</evidence>
<feature type="signal peptide" evidence="1">
    <location>
        <begin position="1"/>
        <end position="20"/>
    </location>
</feature>